<proteinExistence type="predicted"/>
<feature type="transmembrane region" description="Helical" evidence="5">
    <location>
        <begin position="116"/>
        <end position="138"/>
    </location>
</feature>
<feature type="transmembrane region" description="Helical" evidence="5">
    <location>
        <begin position="25"/>
        <end position="55"/>
    </location>
</feature>
<dbReference type="AlphaFoldDB" id="A0A9X2FSP3"/>
<keyword evidence="2 5" id="KW-0812">Transmembrane</keyword>
<reference evidence="6 7" key="1">
    <citation type="journal article" date="2023" name="Int. J. Syst. Evol. Microbiol.">
        <title>Ligilactobacillus ubinensis sp. nov., a novel species isolated from the wild ferment of a durian fruit (Durio zibethinus).</title>
        <authorList>
            <person name="Heng Y.C."/>
            <person name="Menon N."/>
            <person name="Chen B."/>
            <person name="Loo B.Z.L."/>
            <person name="Wong G.W.J."/>
            <person name="Lim A.C.H."/>
            <person name="Silvaraju S."/>
            <person name="Kittelmann S."/>
        </authorList>
    </citation>
    <scope>NUCLEOTIDE SEQUENCE [LARGE SCALE GENOMIC DNA]</scope>
    <source>
        <strain evidence="6 7">WILCCON 0076</strain>
    </source>
</reference>
<evidence type="ECO:0000256" key="3">
    <source>
        <dbReference type="ARBA" id="ARBA00022989"/>
    </source>
</evidence>
<dbReference type="RefSeq" id="WP_253362249.1">
    <property type="nucleotide sequence ID" value="NZ_JAIULA010000040.1"/>
</dbReference>
<gene>
    <name evidence="6" type="ORF">LB941_12155</name>
</gene>
<evidence type="ECO:0000313" key="6">
    <source>
        <dbReference type="EMBL" id="MCP0888083.1"/>
    </source>
</evidence>
<keyword evidence="3 5" id="KW-1133">Transmembrane helix</keyword>
<sequence>MAKRFYVGYSERDTFLHRLSGSTKLIGFISMSIIGMLTFDTRFLVGIFLFSLFLFFKSQIKFQEISFVIGVIAAFAIFNIVLVYLFAPDYGITIYHSQHMLLGERQNYFNLSLEELLYLFNILLKYTFAVPLALVFLLTTEPSEFAASLNKIGIPYRTSYAVEITLRYIPDIQRDYKTISLAQQARGYEISKKAKLKTRIKGVIQIILPLIFTSLDKIEVISQAMSLRRFGHHKKRTWYKAQSFKFADYFAMIVILFIVVIGIILFKINNGRFWNPFLEN</sequence>
<dbReference type="PANTHER" id="PTHR33514">
    <property type="entry name" value="PROTEIN ABCI12, CHLOROPLASTIC"/>
    <property type="match status" value="1"/>
</dbReference>
<dbReference type="Proteomes" id="UP001139006">
    <property type="component" value="Unassembled WGS sequence"/>
</dbReference>
<dbReference type="CDD" id="cd16914">
    <property type="entry name" value="EcfT"/>
    <property type="match status" value="1"/>
</dbReference>
<evidence type="ECO:0000256" key="1">
    <source>
        <dbReference type="ARBA" id="ARBA00004141"/>
    </source>
</evidence>
<keyword evidence="7" id="KW-1185">Reference proteome</keyword>
<dbReference type="EMBL" id="JAIULA010000040">
    <property type="protein sequence ID" value="MCP0888083.1"/>
    <property type="molecule type" value="Genomic_DNA"/>
</dbReference>
<accession>A0A9X2FSP3</accession>
<dbReference type="Pfam" id="PF02361">
    <property type="entry name" value="CbiQ"/>
    <property type="match status" value="1"/>
</dbReference>
<evidence type="ECO:0000256" key="4">
    <source>
        <dbReference type="ARBA" id="ARBA00023136"/>
    </source>
</evidence>
<feature type="transmembrane region" description="Helical" evidence="5">
    <location>
        <begin position="246"/>
        <end position="268"/>
    </location>
</feature>
<evidence type="ECO:0000256" key="2">
    <source>
        <dbReference type="ARBA" id="ARBA00022692"/>
    </source>
</evidence>
<dbReference type="InterPro" id="IPR003339">
    <property type="entry name" value="ABC/ECF_trnsptr_transmembrane"/>
</dbReference>
<feature type="transmembrane region" description="Helical" evidence="5">
    <location>
        <begin position="67"/>
        <end position="87"/>
    </location>
</feature>
<comment type="caution">
    <text evidence="6">The sequence shown here is derived from an EMBL/GenBank/DDBJ whole genome shotgun (WGS) entry which is preliminary data.</text>
</comment>
<comment type="subcellular location">
    <subcellularLocation>
        <location evidence="1">Membrane</location>
        <topology evidence="1">Multi-pass membrane protein</topology>
    </subcellularLocation>
</comment>
<dbReference type="PANTHER" id="PTHR33514:SF1">
    <property type="entry name" value="ABC TRANSPORTER PERMEASE"/>
    <property type="match status" value="1"/>
</dbReference>
<dbReference type="GO" id="GO:0005886">
    <property type="term" value="C:plasma membrane"/>
    <property type="evidence" value="ECO:0007669"/>
    <property type="project" value="TreeGrafter"/>
</dbReference>
<organism evidence="6 7">
    <name type="scientific">Ligilactobacillus ubinensis</name>
    <dbReference type="NCBI Taxonomy" id="2876789"/>
    <lineage>
        <taxon>Bacteria</taxon>
        <taxon>Bacillati</taxon>
        <taxon>Bacillota</taxon>
        <taxon>Bacilli</taxon>
        <taxon>Lactobacillales</taxon>
        <taxon>Lactobacillaceae</taxon>
        <taxon>Ligilactobacillus</taxon>
    </lineage>
</organism>
<keyword evidence="4 5" id="KW-0472">Membrane</keyword>
<protein>
    <submittedName>
        <fullName evidence="6">Energy-coupling factor transporter transmembrane protein EcfT</fullName>
    </submittedName>
</protein>
<evidence type="ECO:0000256" key="5">
    <source>
        <dbReference type="SAM" id="Phobius"/>
    </source>
</evidence>
<name>A0A9X2FSP3_9LACO</name>
<evidence type="ECO:0000313" key="7">
    <source>
        <dbReference type="Proteomes" id="UP001139006"/>
    </source>
</evidence>